<gene>
    <name evidence="2" type="ORF">CFIO01_10651</name>
</gene>
<feature type="compositionally biased region" description="Basic and acidic residues" evidence="1">
    <location>
        <begin position="219"/>
        <end position="232"/>
    </location>
</feature>
<organism evidence="2 3">
    <name type="scientific">Colletotrichum fioriniae PJ7</name>
    <dbReference type="NCBI Taxonomy" id="1445577"/>
    <lineage>
        <taxon>Eukaryota</taxon>
        <taxon>Fungi</taxon>
        <taxon>Dikarya</taxon>
        <taxon>Ascomycota</taxon>
        <taxon>Pezizomycotina</taxon>
        <taxon>Sordariomycetes</taxon>
        <taxon>Hypocreomycetidae</taxon>
        <taxon>Glomerellales</taxon>
        <taxon>Glomerellaceae</taxon>
        <taxon>Colletotrichum</taxon>
        <taxon>Colletotrichum acutatum species complex</taxon>
    </lineage>
</organism>
<dbReference type="KEGG" id="cfj:CFIO01_10651"/>
<evidence type="ECO:0000313" key="3">
    <source>
        <dbReference type="Proteomes" id="UP000020467"/>
    </source>
</evidence>
<comment type="caution">
    <text evidence="2">The sequence shown here is derived from an EMBL/GenBank/DDBJ whole genome shotgun (WGS) entry which is preliminary data.</text>
</comment>
<dbReference type="AlphaFoldDB" id="A0A010RZ48"/>
<accession>A0A010RZ48</accession>
<reference evidence="2 3" key="1">
    <citation type="submission" date="2014-02" db="EMBL/GenBank/DDBJ databases">
        <title>The genome sequence of Colletotrichum fioriniae PJ7.</title>
        <authorList>
            <person name="Baroncelli R."/>
            <person name="Thon M.R."/>
        </authorList>
    </citation>
    <scope>NUCLEOTIDE SEQUENCE [LARGE SCALE GENOMIC DNA]</scope>
    <source>
        <strain evidence="2 3">PJ7</strain>
    </source>
</reference>
<evidence type="ECO:0000256" key="1">
    <source>
        <dbReference type="SAM" id="MobiDB-lite"/>
    </source>
</evidence>
<dbReference type="HOGENOM" id="CLU_1133492_0_0_1"/>
<name>A0A010RZ48_9PEZI</name>
<proteinExistence type="predicted"/>
<dbReference type="Proteomes" id="UP000020467">
    <property type="component" value="Unassembled WGS sequence"/>
</dbReference>
<evidence type="ECO:0000313" key="2">
    <source>
        <dbReference type="EMBL" id="EXF83519.1"/>
    </source>
</evidence>
<protein>
    <submittedName>
        <fullName evidence="2">Uncharacterized protein</fullName>
    </submittedName>
</protein>
<dbReference type="OrthoDB" id="10489325at2759"/>
<feature type="region of interest" description="Disordered" evidence="1">
    <location>
        <begin position="214"/>
        <end position="245"/>
    </location>
</feature>
<keyword evidence="3" id="KW-1185">Reference proteome</keyword>
<sequence>MGGKEDKKVRSPSTTGYLDRDARTAGLQPSGYFVASRQSSRRFGRNLLERETPGLMQHSATIVLARPSGSGPVLDAKRAVDYGMLIRIGSGSGRMSGKVGPLHLTPSNASRPGLFSRLDTRHSSLIRGLEAGPDFCAAMVDGGYAAAPISDSTKVKERKKKKEEEEEEEEKEGNSATRPWRRGRGLFDTRLLIATHDSSRYYYSLCSSDVDVATPRSSLTRERAQGLDDPAKDNCSLDGATKEND</sequence>
<dbReference type="EMBL" id="JARH01000225">
    <property type="protein sequence ID" value="EXF83519.1"/>
    <property type="molecule type" value="Genomic_DNA"/>
</dbReference>
<feature type="region of interest" description="Disordered" evidence="1">
    <location>
        <begin position="1"/>
        <end position="23"/>
    </location>
</feature>
<feature type="region of interest" description="Disordered" evidence="1">
    <location>
        <begin position="152"/>
        <end position="181"/>
    </location>
</feature>